<dbReference type="PROSITE" id="PS50846">
    <property type="entry name" value="HMA_2"/>
    <property type="match status" value="1"/>
</dbReference>
<dbReference type="InterPro" id="IPR006121">
    <property type="entry name" value="HMA_dom"/>
</dbReference>
<dbReference type="OrthoDB" id="7205933at2"/>
<dbReference type="GO" id="GO:0046872">
    <property type="term" value="F:metal ion binding"/>
    <property type="evidence" value="ECO:0007669"/>
    <property type="project" value="InterPro"/>
</dbReference>
<reference evidence="3 4" key="1">
    <citation type="journal article" date="2018" name="Arch. Microbiol.">
        <title>New insights into the metabolic potential of the phototrophic purple bacterium Rhodopila globiformis DSM 161(T) from its draft genome sequence and evidence for a vanadium-dependent nitrogenase.</title>
        <authorList>
            <person name="Imhoff J.F."/>
            <person name="Rahn T."/>
            <person name="Kunzel S."/>
            <person name="Neulinger S.C."/>
        </authorList>
    </citation>
    <scope>NUCLEOTIDE SEQUENCE [LARGE SCALE GENOMIC DNA]</scope>
    <source>
        <strain evidence="3 4">DSM 161</strain>
    </source>
</reference>
<evidence type="ECO:0000313" key="3">
    <source>
        <dbReference type="EMBL" id="PPQ34018.1"/>
    </source>
</evidence>
<gene>
    <name evidence="3" type="ORF">CCS01_12855</name>
</gene>
<name>A0A2S6NHB1_RHOGL</name>
<dbReference type="RefSeq" id="WP_104519251.1">
    <property type="nucleotide sequence ID" value="NZ_NHRY01000133.1"/>
</dbReference>
<dbReference type="InterPro" id="IPR036163">
    <property type="entry name" value="HMA_dom_sf"/>
</dbReference>
<sequence>MKKTLGMLVAFGLAAAPLAARAGEATVVLTVHHAGCVLCGPIVKSTLAHVKGVAGVTVSQADGMADVTATVNYDASVTSPSAMIKATTNQGYPAEVAKAAKG</sequence>
<comment type="caution">
    <text evidence="3">The sequence shown here is derived from an EMBL/GenBank/DDBJ whole genome shotgun (WGS) entry which is preliminary data.</text>
</comment>
<dbReference type="Proteomes" id="UP000239724">
    <property type="component" value="Unassembled WGS sequence"/>
</dbReference>
<feature type="domain" description="HMA" evidence="2">
    <location>
        <begin position="25"/>
        <end position="95"/>
    </location>
</feature>
<dbReference type="AlphaFoldDB" id="A0A2S6NHB1"/>
<dbReference type="SUPFAM" id="SSF55008">
    <property type="entry name" value="HMA, heavy metal-associated domain"/>
    <property type="match status" value="1"/>
</dbReference>
<keyword evidence="1" id="KW-0732">Signal</keyword>
<feature type="chain" id="PRO_5015478362" evidence="1">
    <location>
        <begin position="23"/>
        <end position="102"/>
    </location>
</feature>
<protein>
    <submittedName>
        <fullName evidence="3">Mercury transporter</fullName>
    </submittedName>
</protein>
<proteinExistence type="predicted"/>
<evidence type="ECO:0000256" key="1">
    <source>
        <dbReference type="SAM" id="SignalP"/>
    </source>
</evidence>
<dbReference type="EMBL" id="NHRY01000133">
    <property type="protein sequence ID" value="PPQ34018.1"/>
    <property type="molecule type" value="Genomic_DNA"/>
</dbReference>
<accession>A0A2S6NHB1</accession>
<organism evidence="3 4">
    <name type="scientific">Rhodopila globiformis</name>
    <name type="common">Rhodopseudomonas globiformis</name>
    <dbReference type="NCBI Taxonomy" id="1071"/>
    <lineage>
        <taxon>Bacteria</taxon>
        <taxon>Pseudomonadati</taxon>
        <taxon>Pseudomonadota</taxon>
        <taxon>Alphaproteobacteria</taxon>
        <taxon>Acetobacterales</taxon>
        <taxon>Acetobacteraceae</taxon>
        <taxon>Rhodopila</taxon>
    </lineage>
</organism>
<dbReference type="Gene3D" id="3.30.70.100">
    <property type="match status" value="1"/>
</dbReference>
<evidence type="ECO:0000313" key="4">
    <source>
        <dbReference type="Proteomes" id="UP000239724"/>
    </source>
</evidence>
<keyword evidence="4" id="KW-1185">Reference proteome</keyword>
<feature type="signal peptide" evidence="1">
    <location>
        <begin position="1"/>
        <end position="22"/>
    </location>
</feature>
<evidence type="ECO:0000259" key="2">
    <source>
        <dbReference type="PROSITE" id="PS50846"/>
    </source>
</evidence>